<dbReference type="GeneID" id="63841984"/>
<dbReference type="InterPro" id="IPR005545">
    <property type="entry name" value="YCII"/>
</dbReference>
<gene>
    <name evidence="2" type="ORF">M406DRAFT_63830</name>
</gene>
<dbReference type="EMBL" id="MU032352">
    <property type="protein sequence ID" value="KAF3760644.1"/>
    <property type="molecule type" value="Genomic_DNA"/>
</dbReference>
<proteinExistence type="predicted"/>
<keyword evidence="3" id="KW-1185">Reference proteome</keyword>
<dbReference type="PANTHER" id="PTHR33606">
    <property type="entry name" value="PROTEIN YCII"/>
    <property type="match status" value="1"/>
</dbReference>
<dbReference type="InterPro" id="IPR011008">
    <property type="entry name" value="Dimeric_a/b-barrel"/>
</dbReference>
<dbReference type="AlphaFoldDB" id="A0A9P4XSR4"/>
<accession>A0A9P4XSR4</accession>
<dbReference type="PANTHER" id="PTHR33606:SF3">
    <property type="entry name" value="PROTEIN YCII"/>
    <property type="match status" value="1"/>
</dbReference>
<dbReference type="Proteomes" id="UP000803844">
    <property type="component" value="Unassembled WGS sequence"/>
</dbReference>
<evidence type="ECO:0000259" key="1">
    <source>
        <dbReference type="Pfam" id="PF03795"/>
    </source>
</evidence>
<dbReference type="Pfam" id="PF03795">
    <property type="entry name" value="YCII"/>
    <property type="match status" value="1"/>
</dbReference>
<evidence type="ECO:0000313" key="2">
    <source>
        <dbReference type="EMBL" id="KAF3760644.1"/>
    </source>
</evidence>
<evidence type="ECO:0000313" key="3">
    <source>
        <dbReference type="Proteomes" id="UP000803844"/>
    </source>
</evidence>
<sequence>MASSASAPAAEPRKYEWLVVVPDVPGSLAKRLEVRPQHFAGLSKMKESGLFKMGGAVLEDMPADDEVSSMKFAGSTVIVVAESRQAVIDLLKDDVYVSSGVWDLEKAMIWPAKIAFRLP</sequence>
<dbReference type="OrthoDB" id="5519740at2759"/>
<feature type="domain" description="YCII-related" evidence="1">
    <location>
        <begin position="17"/>
        <end position="102"/>
    </location>
</feature>
<reference evidence="2" key="1">
    <citation type="journal article" date="2020" name="Phytopathology">
        <title>Genome sequence of the chestnut blight fungus Cryphonectria parasitica EP155: A fundamental resource for an archetypical invasive plant pathogen.</title>
        <authorList>
            <person name="Crouch J.A."/>
            <person name="Dawe A."/>
            <person name="Aerts A."/>
            <person name="Barry K."/>
            <person name="Churchill A.C.L."/>
            <person name="Grimwood J."/>
            <person name="Hillman B."/>
            <person name="Milgroom M.G."/>
            <person name="Pangilinan J."/>
            <person name="Smith M."/>
            <person name="Salamov A."/>
            <person name="Schmutz J."/>
            <person name="Yadav J."/>
            <person name="Grigoriev I.V."/>
            <person name="Nuss D."/>
        </authorList>
    </citation>
    <scope>NUCLEOTIDE SEQUENCE</scope>
    <source>
        <strain evidence="2">EP155</strain>
    </source>
</reference>
<protein>
    <recommendedName>
        <fullName evidence="1">YCII-related domain-containing protein</fullName>
    </recommendedName>
</protein>
<name>A0A9P4XSR4_CRYP1</name>
<dbReference type="InterPro" id="IPR051807">
    <property type="entry name" value="Sec-metab_biosynth-assoc"/>
</dbReference>
<organism evidence="2 3">
    <name type="scientific">Cryphonectria parasitica (strain ATCC 38755 / EP155)</name>
    <dbReference type="NCBI Taxonomy" id="660469"/>
    <lineage>
        <taxon>Eukaryota</taxon>
        <taxon>Fungi</taxon>
        <taxon>Dikarya</taxon>
        <taxon>Ascomycota</taxon>
        <taxon>Pezizomycotina</taxon>
        <taxon>Sordariomycetes</taxon>
        <taxon>Sordariomycetidae</taxon>
        <taxon>Diaporthales</taxon>
        <taxon>Cryphonectriaceae</taxon>
        <taxon>Cryphonectria-Endothia species complex</taxon>
        <taxon>Cryphonectria</taxon>
    </lineage>
</organism>
<dbReference type="Gene3D" id="3.30.70.1060">
    <property type="entry name" value="Dimeric alpha+beta barrel"/>
    <property type="match status" value="1"/>
</dbReference>
<comment type="caution">
    <text evidence="2">The sequence shown here is derived from an EMBL/GenBank/DDBJ whole genome shotgun (WGS) entry which is preliminary data.</text>
</comment>
<dbReference type="RefSeq" id="XP_040771623.1">
    <property type="nucleotide sequence ID" value="XM_040924855.1"/>
</dbReference>
<dbReference type="SUPFAM" id="SSF54909">
    <property type="entry name" value="Dimeric alpha+beta barrel"/>
    <property type="match status" value="1"/>
</dbReference>